<dbReference type="KEGG" id="fho:H9Q81_09905"/>
<organism evidence="2 3">
    <name type="scientific">Fusobacterium hominis</name>
    <dbReference type="NCBI Taxonomy" id="2764326"/>
    <lineage>
        <taxon>Bacteria</taxon>
        <taxon>Fusobacteriati</taxon>
        <taxon>Fusobacteriota</taxon>
        <taxon>Fusobacteriia</taxon>
        <taxon>Fusobacteriales</taxon>
        <taxon>Fusobacteriaceae</taxon>
        <taxon>Fusobacterium</taxon>
    </lineage>
</organism>
<proteinExistence type="inferred from homology"/>
<comment type="similarity">
    <text evidence="1">Belongs to the ComF/GntX family.</text>
</comment>
<keyword evidence="3" id="KW-1185">Reference proteome</keyword>
<gene>
    <name evidence="2" type="ORF">H9Q81_09905</name>
</gene>
<dbReference type="RefSeq" id="WP_101473680.1">
    <property type="nucleotide sequence ID" value="NZ_CP060637.1"/>
</dbReference>
<dbReference type="InterPro" id="IPR051910">
    <property type="entry name" value="ComF/GntX_DNA_util-trans"/>
</dbReference>
<dbReference type="AlphaFoldDB" id="A0A7G9GWM5"/>
<name>A0A7G9GWM5_9FUSO</name>
<dbReference type="Gene3D" id="3.40.50.2020">
    <property type="match status" value="1"/>
</dbReference>
<dbReference type="Proteomes" id="UP000515913">
    <property type="component" value="Chromosome"/>
</dbReference>
<dbReference type="EMBL" id="CP060637">
    <property type="protein sequence ID" value="QNM15207.1"/>
    <property type="molecule type" value="Genomic_DNA"/>
</dbReference>
<sequence length="211" mass="25040">MKSLVHSFKDLLFSRKCPICNKETNGTYYICDNCYSSLRKKGTIKNIKNYYYLYFYDKDIKRVIADYKLNNRKNLALELKTLIDKKLKLLIEELDIDKIIPVPVSKKRLLERGFNQVEEILDRCHIKYDKIYRIRDTEHMYKYQEYEKRKHNIAGVFDVSGLDLNGKNIMIVDDIVTTGSTTKEICKEINKKYRPKEIYIFSIAMSKGFKG</sequence>
<protein>
    <submittedName>
        <fullName evidence="2">ComF family protein</fullName>
    </submittedName>
</protein>
<accession>A0A7G9GWM5</accession>
<evidence type="ECO:0000313" key="3">
    <source>
        <dbReference type="Proteomes" id="UP000515913"/>
    </source>
</evidence>
<dbReference type="PANTHER" id="PTHR47505">
    <property type="entry name" value="DNA UTILIZATION PROTEIN YHGH"/>
    <property type="match status" value="1"/>
</dbReference>
<dbReference type="InterPro" id="IPR000836">
    <property type="entry name" value="PRTase_dom"/>
</dbReference>
<dbReference type="InterPro" id="IPR029057">
    <property type="entry name" value="PRTase-like"/>
</dbReference>
<evidence type="ECO:0000313" key="2">
    <source>
        <dbReference type="EMBL" id="QNM15207.1"/>
    </source>
</evidence>
<reference evidence="2 3" key="1">
    <citation type="submission" date="2020-08" db="EMBL/GenBank/DDBJ databases">
        <authorList>
            <person name="Liu C."/>
            <person name="Sun Q."/>
        </authorList>
    </citation>
    <scope>NUCLEOTIDE SEQUENCE [LARGE SCALE GENOMIC DNA]</scope>
    <source>
        <strain evidence="2 3">NSJ-57</strain>
    </source>
</reference>
<evidence type="ECO:0000256" key="1">
    <source>
        <dbReference type="ARBA" id="ARBA00008007"/>
    </source>
</evidence>
<dbReference type="PANTHER" id="PTHR47505:SF1">
    <property type="entry name" value="DNA UTILIZATION PROTEIN YHGH"/>
    <property type="match status" value="1"/>
</dbReference>
<dbReference type="SUPFAM" id="SSF53271">
    <property type="entry name" value="PRTase-like"/>
    <property type="match status" value="1"/>
</dbReference>
<dbReference type="CDD" id="cd06223">
    <property type="entry name" value="PRTases_typeI"/>
    <property type="match status" value="1"/>
</dbReference>